<evidence type="ECO:0000313" key="2">
    <source>
        <dbReference type="EMBL" id="GAA4672432.1"/>
    </source>
</evidence>
<dbReference type="Proteomes" id="UP001500621">
    <property type="component" value="Unassembled WGS sequence"/>
</dbReference>
<sequence length="51" mass="4996">MSALARIAGFVLLLAVVLAAGFGTGRLVGPLDDDPTPPAEHSGGGHAGADR</sequence>
<organism evidence="2 3">
    <name type="scientific">Nocardioides nanhaiensis</name>
    <dbReference type="NCBI Taxonomy" id="1476871"/>
    <lineage>
        <taxon>Bacteria</taxon>
        <taxon>Bacillati</taxon>
        <taxon>Actinomycetota</taxon>
        <taxon>Actinomycetes</taxon>
        <taxon>Propionibacteriales</taxon>
        <taxon>Nocardioidaceae</taxon>
        <taxon>Nocardioides</taxon>
    </lineage>
</organism>
<reference evidence="3" key="1">
    <citation type="journal article" date="2019" name="Int. J. Syst. Evol. Microbiol.">
        <title>The Global Catalogue of Microorganisms (GCM) 10K type strain sequencing project: providing services to taxonomists for standard genome sequencing and annotation.</title>
        <authorList>
            <consortium name="The Broad Institute Genomics Platform"/>
            <consortium name="The Broad Institute Genome Sequencing Center for Infectious Disease"/>
            <person name="Wu L."/>
            <person name="Ma J."/>
        </authorList>
    </citation>
    <scope>NUCLEOTIDE SEQUENCE [LARGE SCALE GENOMIC DNA]</scope>
    <source>
        <strain evidence="3">JCM 18127</strain>
    </source>
</reference>
<dbReference type="EMBL" id="BAABIM010000001">
    <property type="protein sequence ID" value="GAA4672432.1"/>
    <property type="molecule type" value="Genomic_DNA"/>
</dbReference>
<proteinExistence type="predicted"/>
<name>A0ABP8VTQ3_9ACTN</name>
<feature type="compositionally biased region" description="Gly residues" evidence="1">
    <location>
        <begin position="42"/>
        <end position="51"/>
    </location>
</feature>
<evidence type="ECO:0008006" key="4">
    <source>
        <dbReference type="Google" id="ProtNLM"/>
    </source>
</evidence>
<keyword evidence="3" id="KW-1185">Reference proteome</keyword>
<feature type="region of interest" description="Disordered" evidence="1">
    <location>
        <begin position="28"/>
        <end position="51"/>
    </location>
</feature>
<comment type="caution">
    <text evidence="2">The sequence shown here is derived from an EMBL/GenBank/DDBJ whole genome shotgun (WGS) entry which is preliminary data.</text>
</comment>
<evidence type="ECO:0000313" key="3">
    <source>
        <dbReference type="Proteomes" id="UP001500621"/>
    </source>
</evidence>
<protein>
    <recommendedName>
        <fullName evidence="4">DUF2613 family protein</fullName>
    </recommendedName>
</protein>
<evidence type="ECO:0000256" key="1">
    <source>
        <dbReference type="SAM" id="MobiDB-lite"/>
    </source>
</evidence>
<gene>
    <name evidence="2" type="ORF">GCM10023226_06590</name>
</gene>
<accession>A0ABP8VTQ3</accession>
<dbReference type="RefSeq" id="WP_345262621.1">
    <property type="nucleotide sequence ID" value="NZ_BAABIM010000001.1"/>
</dbReference>